<keyword evidence="2 5" id="KW-0396">Initiation factor</keyword>
<comment type="domain">
    <text evidence="5">The RNA gate region regulates mRNA cap recognition to prevent promiscuous mRNA-binding before assembly of eif3d into the full eukaryotic translation initiation factor 3 (eIF-3) complex.</text>
</comment>
<dbReference type="FunCoup" id="B3RPZ1">
    <property type="interactions" value="2609"/>
</dbReference>
<dbReference type="CTD" id="6751316"/>
<dbReference type="GO" id="GO:0033290">
    <property type="term" value="C:eukaryotic 48S preinitiation complex"/>
    <property type="evidence" value="ECO:0007669"/>
    <property type="project" value="UniProtKB-UniRule"/>
</dbReference>
<evidence type="ECO:0000256" key="2">
    <source>
        <dbReference type="ARBA" id="ARBA00022540"/>
    </source>
</evidence>
<evidence type="ECO:0000313" key="6">
    <source>
        <dbReference type="EMBL" id="EDV28267.1"/>
    </source>
</evidence>
<accession>B3RPZ1</accession>
<dbReference type="HAMAP" id="MF_03003">
    <property type="entry name" value="eIF3d"/>
    <property type="match status" value="1"/>
</dbReference>
<keyword evidence="4 5" id="KW-0648">Protein biosynthesis</keyword>
<keyword evidence="1 5" id="KW-0963">Cytoplasm</keyword>
<dbReference type="InterPro" id="IPR007783">
    <property type="entry name" value="eIF3d"/>
</dbReference>
<dbReference type="OMA" id="FMDKRDN"/>
<name>B3RPZ1_TRIAD</name>
<dbReference type="PIRSF" id="PIRSF016281">
    <property type="entry name" value="EIF-3_zeta"/>
    <property type="match status" value="1"/>
</dbReference>
<evidence type="ECO:0000256" key="4">
    <source>
        <dbReference type="ARBA" id="ARBA00022917"/>
    </source>
</evidence>
<dbReference type="PANTHER" id="PTHR12399">
    <property type="entry name" value="EUKARYOTIC TRANSLATION INITIATION FACTOR 3 SUBUNIT 7"/>
    <property type="match status" value="1"/>
</dbReference>
<dbReference type="GO" id="GO:0005852">
    <property type="term" value="C:eukaryotic translation initiation factor 3 complex"/>
    <property type="evidence" value="ECO:0000318"/>
    <property type="project" value="GO_Central"/>
</dbReference>
<proteinExistence type="inferred from homology"/>
<dbReference type="HOGENOM" id="CLU_024521_2_0_1"/>
<dbReference type="OrthoDB" id="16538at2759"/>
<dbReference type="Proteomes" id="UP000009022">
    <property type="component" value="Unassembled WGS sequence"/>
</dbReference>
<dbReference type="GO" id="GO:0001732">
    <property type="term" value="P:formation of cytoplasmic translation initiation complex"/>
    <property type="evidence" value="ECO:0007669"/>
    <property type="project" value="UniProtKB-UniRule"/>
</dbReference>
<protein>
    <recommendedName>
        <fullName evidence="5">Eukaryotic translation initiation factor 3 subunit D</fullName>
        <shortName evidence="5">eIF3d</shortName>
    </recommendedName>
    <alternativeName>
        <fullName evidence="5">Eukaryotic translation initiation factor 3 subunit 7</fullName>
    </alternativeName>
</protein>
<dbReference type="GO" id="GO:0016282">
    <property type="term" value="C:eukaryotic 43S preinitiation complex"/>
    <property type="evidence" value="ECO:0007669"/>
    <property type="project" value="UniProtKB-UniRule"/>
</dbReference>
<comment type="similarity">
    <text evidence="5">Belongs to the eIF-3 subunit D family.</text>
</comment>
<keyword evidence="7" id="KW-1185">Reference proteome</keyword>
<comment type="subunit">
    <text evidence="5">Component of the eukaryotic translation initiation factor 3 (eIF-3) complex.</text>
</comment>
<sequence>MAARFIPPEIPDNPNGWGPYSVPNEFQEIPYQPFAKSDRLGKVTDWNAVGTSQDKKTKDKYAAHFGAGGSAYSYYHDQDDTFKLVDTNTRKDKHGHRRYMYNRQRYNRRQVYNTHGNRDRPLTIINLQFSLLRDNRQRKKQKHYYSYGRGHHQQPQAKHRTASVEVLYNWKEFDEISFAQLSKLNLPDVGQPEDLYCCGSMEYYDKSYDRVNVRNEKPLLPVNRTFHKVTTTDDPIIRKLTSKGNVFATDAIIATLMTCSRSVYPWDIVAHRVRDKLFLDKRDDSGFDLLTVNETSYDPPPDDEDGINSAQSLALEATIINQHFSQQVLKKGERFEFDKPNPFVQEEEDSDVASVGYRYRKWVLKKDDAAAIELIVRCEHDAVWVTASSEPTFMNIKALNEYDPQVIKAEYWRKKLDTQRGAVLAAELKNNSYKLTKWTASAILAGSQILKFGYVSRVNPASTSKHVVLGTQQYSSVEFASQINLQMDNAWGILRVIIDTLMSYSEGKYVILKDPNKPMIRLYSVPENTFEDEDGDDYSENEGKFLGYN</sequence>
<dbReference type="GO" id="GO:0002191">
    <property type="term" value="P:cap-dependent translational initiation"/>
    <property type="evidence" value="ECO:0007669"/>
    <property type="project" value="UniProtKB-UniRule"/>
</dbReference>
<dbReference type="InParanoid" id="B3RPZ1"/>
<dbReference type="eggNOG" id="KOG2479">
    <property type="taxonomic scope" value="Eukaryota"/>
</dbReference>
<dbReference type="KEGG" id="tad:TRIADDRAFT_20515"/>
<comment type="function">
    <text evidence="5">mRNA cap-binding component of the eukaryotic translation initiation factor 3 (eIF-3) complex, which is involved in protein synthesis of a specialized repertoire of mRNAs and, together with other initiation factors, stimulates binding of mRNA and methionyl-tRNAi to the 40S ribosome. The eIF-3 complex specifically targets and initiates translation of a subset of mRNAs involved in cell proliferation. In the eIF-3 complex, eif3d specifically recognizes and binds the 7-methylguanosine cap of a subset of mRNAs.</text>
</comment>
<organism evidence="6 7">
    <name type="scientific">Trichoplax adhaerens</name>
    <name type="common">Trichoplax reptans</name>
    <dbReference type="NCBI Taxonomy" id="10228"/>
    <lineage>
        <taxon>Eukaryota</taxon>
        <taxon>Metazoa</taxon>
        <taxon>Placozoa</taxon>
        <taxon>Uniplacotomia</taxon>
        <taxon>Trichoplacea</taxon>
        <taxon>Trichoplacidae</taxon>
        <taxon>Trichoplax</taxon>
    </lineage>
</organism>
<reference evidence="6 7" key="1">
    <citation type="journal article" date="2008" name="Nature">
        <title>The Trichoplax genome and the nature of placozoans.</title>
        <authorList>
            <person name="Srivastava M."/>
            <person name="Begovic E."/>
            <person name="Chapman J."/>
            <person name="Putnam N.H."/>
            <person name="Hellsten U."/>
            <person name="Kawashima T."/>
            <person name="Kuo A."/>
            <person name="Mitros T."/>
            <person name="Salamov A."/>
            <person name="Carpenter M.L."/>
            <person name="Signorovitch A.Y."/>
            <person name="Moreno M.A."/>
            <person name="Kamm K."/>
            <person name="Grimwood J."/>
            <person name="Schmutz J."/>
            <person name="Shapiro H."/>
            <person name="Grigoriev I.V."/>
            <person name="Buss L.W."/>
            <person name="Schierwater B."/>
            <person name="Dellaporta S.L."/>
            <person name="Rokhsar D.S."/>
        </authorList>
    </citation>
    <scope>NUCLEOTIDE SEQUENCE [LARGE SCALE GENOMIC DNA]</scope>
    <source>
        <strain evidence="6 7">Grell-BS-1999</strain>
    </source>
</reference>
<dbReference type="GO" id="GO:0098808">
    <property type="term" value="F:mRNA cap binding"/>
    <property type="evidence" value="ECO:0007669"/>
    <property type="project" value="UniProtKB-UniRule"/>
</dbReference>
<evidence type="ECO:0000256" key="3">
    <source>
        <dbReference type="ARBA" id="ARBA00022884"/>
    </source>
</evidence>
<evidence type="ECO:0000256" key="5">
    <source>
        <dbReference type="HAMAP-Rule" id="MF_03003"/>
    </source>
</evidence>
<evidence type="ECO:0000313" key="7">
    <source>
        <dbReference type="Proteomes" id="UP000009022"/>
    </source>
</evidence>
<dbReference type="RefSeq" id="XP_002110101.1">
    <property type="nucleotide sequence ID" value="XM_002110065.1"/>
</dbReference>
<comment type="subcellular location">
    <subcellularLocation>
        <location evidence="5">Cytoplasm</location>
    </subcellularLocation>
</comment>
<dbReference type="EMBL" id="DS985242">
    <property type="protein sequence ID" value="EDV28267.1"/>
    <property type="molecule type" value="Genomic_DNA"/>
</dbReference>
<dbReference type="PANTHER" id="PTHR12399:SF0">
    <property type="entry name" value="EUKARYOTIC TRANSLATION INITIATION FACTOR 3 SUBUNIT D"/>
    <property type="match status" value="1"/>
</dbReference>
<dbReference type="GO" id="GO:0003743">
    <property type="term" value="F:translation initiation factor activity"/>
    <property type="evidence" value="ECO:0000318"/>
    <property type="project" value="GO_Central"/>
</dbReference>
<keyword evidence="3" id="KW-0694">RNA-binding</keyword>
<dbReference type="Pfam" id="PF05091">
    <property type="entry name" value="eIF-3_zeta"/>
    <property type="match status" value="1"/>
</dbReference>
<dbReference type="STRING" id="10228.B3RPZ1"/>
<feature type="region of interest" description="RNA gate" evidence="5">
    <location>
        <begin position="286"/>
        <end position="300"/>
    </location>
</feature>
<dbReference type="GeneID" id="6751316"/>
<dbReference type="AlphaFoldDB" id="B3RPZ1"/>
<dbReference type="GO" id="GO:0006413">
    <property type="term" value="P:translational initiation"/>
    <property type="evidence" value="ECO:0000318"/>
    <property type="project" value="GO_Central"/>
</dbReference>
<gene>
    <name evidence="6" type="ORF">TRIADDRAFT_20515</name>
</gene>
<evidence type="ECO:0000256" key="1">
    <source>
        <dbReference type="ARBA" id="ARBA00022490"/>
    </source>
</evidence>
<dbReference type="PhylomeDB" id="B3RPZ1"/>